<evidence type="ECO:0000256" key="2">
    <source>
        <dbReference type="ARBA" id="ARBA00022729"/>
    </source>
</evidence>
<evidence type="ECO:0000256" key="1">
    <source>
        <dbReference type="ARBA" id="ARBA00009091"/>
    </source>
</evidence>
<dbReference type="Gene3D" id="3.30.910.20">
    <property type="entry name" value="Skp domain"/>
    <property type="match status" value="1"/>
</dbReference>
<evidence type="ECO:0008006" key="4">
    <source>
        <dbReference type="Google" id="ProtNLM"/>
    </source>
</evidence>
<dbReference type="AlphaFoldDB" id="A0A381SP38"/>
<comment type="similarity">
    <text evidence="1">Belongs to the Skp family.</text>
</comment>
<dbReference type="GO" id="GO:0005829">
    <property type="term" value="C:cytosol"/>
    <property type="evidence" value="ECO:0007669"/>
    <property type="project" value="TreeGrafter"/>
</dbReference>
<reference evidence="3" key="1">
    <citation type="submission" date="2018-05" db="EMBL/GenBank/DDBJ databases">
        <authorList>
            <person name="Lanie J.A."/>
            <person name="Ng W.-L."/>
            <person name="Kazmierczak K.M."/>
            <person name="Andrzejewski T.M."/>
            <person name="Davidsen T.M."/>
            <person name="Wayne K.J."/>
            <person name="Tettelin H."/>
            <person name="Glass J.I."/>
            <person name="Rusch D."/>
            <person name="Podicherti R."/>
            <person name="Tsui H.-C.T."/>
            <person name="Winkler M.E."/>
        </authorList>
    </citation>
    <scope>NUCLEOTIDE SEQUENCE</scope>
</reference>
<dbReference type="InterPro" id="IPR024930">
    <property type="entry name" value="Skp_dom_sf"/>
</dbReference>
<evidence type="ECO:0000313" key="3">
    <source>
        <dbReference type="EMBL" id="SVA05068.1"/>
    </source>
</evidence>
<dbReference type="SUPFAM" id="SSF111384">
    <property type="entry name" value="OmpH-like"/>
    <property type="match status" value="1"/>
</dbReference>
<dbReference type="EMBL" id="UINC01003296">
    <property type="protein sequence ID" value="SVA05068.1"/>
    <property type="molecule type" value="Genomic_DNA"/>
</dbReference>
<protein>
    <recommendedName>
        <fullName evidence="4">OmpH family outer membrane protein</fullName>
    </recommendedName>
</protein>
<dbReference type="GO" id="GO:0050821">
    <property type="term" value="P:protein stabilization"/>
    <property type="evidence" value="ECO:0007669"/>
    <property type="project" value="TreeGrafter"/>
</dbReference>
<dbReference type="PANTHER" id="PTHR35089:SF1">
    <property type="entry name" value="CHAPERONE PROTEIN SKP"/>
    <property type="match status" value="1"/>
</dbReference>
<dbReference type="PANTHER" id="PTHR35089">
    <property type="entry name" value="CHAPERONE PROTEIN SKP"/>
    <property type="match status" value="1"/>
</dbReference>
<dbReference type="InterPro" id="IPR005632">
    <property type="entry name" value="Chaperone_Skp"/>
</dbReference>
<keyword evidence="2" id="KW-0732">Signal</keyword>
<sequence length="166" mass="19169">MRAFAILVLALLTGLATAESIKIGYLNIEKVVNSLTQYRHGNERIADIFDSEKKELLNLYNHIELLKEDLISKSNQLTTEAYENEINHINKLEVNFQKDTELWQYQLNQEKQLLLQQIELLINQAVEKFAKEGLYDLILYDNVAFTSDKIDDISNDVINLIETSPP</sequence>
<organism evidence="3">
    <name type="scientific">marine metagenome</name>
    <dbReference type="NCBI Taxonomy" id="408172"/>
    <lineage>
        <taxon>unclassified sequences</taxon>
        <taxon>metagenomes</taxon>
        <taxon>ecological metagenomes</taxon>
    </lineage>
</organism>
<dbReference type="Pfam" id="PF03938">
    <property type="entry name" value="OmpH"/>
    <property type="match status" value="1"/>
</dbReference>
<dbReference type="SMART" id="SM00935">
    <property type="entry name" value="OmpH"/>
    <property type="match status" value="1"/>
</dbReference>
<name>A0A381SP38_9ZZZZ</name>
<gene>
    <name evidence="3" type="ORF">METZ01_LOCUS57922</name>
</gene>
<accession>A0A381SP38</accession>
<proteinExistence type="inferred from homology"/>
<dbReference type="GO" id="GO:0051082">
    <property type="term" value="F:unfolded protein binding"/>
    <property type="evidence" value="ECO:0007669"/>
    <property type="project" value="InterPro"/>
</dbReference>